<feature type="compositionally biased region" description="Pro residues" evidence="1">
    <location>
        <begin position="86"/>
        <end position="95"/>
    </location>
</feature>
<protein>
    <submittedName>
        <fullName evidence="2">Uncharacterized protein</fullName>
    </submittedName>
</protein>
<proteinExistence type="predicted"/>
<comment type="caution">
    <text evidence="2">The sequence shown here is derived from an EMBL/GenBank/DDBJ whole genome shotgun (WGS) entry which is preliminary data.</text>
</comment>
<feature type="region of interest" description="Disordered" evidence="1">
    <location>
        <begin position="81"/>
        <end position="130"/>
    </location>
</feature>
<accession>A0A834DYB7</accession>
<evidence type="ECO:0000313" key="2">
    <source>
        <dbReference type="EMBL" id="KAF6094672.1"/>
    </source>
</evidence>
<sequence>MACSSSGPVYIHRIPGPLTPSGGSGEGLPLGWEAALFPPVKQSDYSAELVGGWGDWLGEGAAGCSWTRTRSGTAEIVFIHTAAPAAPSPPGPGPAGRPTERPPQAGPRTPQLGPRSRVFALLPAESDRGA</sequence>
<evidence type="ECO:0000313" key="3">
    <source>
        <dbReference type="Proteomes" id="UP000664940"/>
    </source>
</evidence>
<organism evidence="2 3">
    <name type="scientific">Phyllostomus discolor</name>
    <name type="common">pale spear-nosed bat</name>
    <dbReference type="NCBI Taxonomy" id="89673"/>
    <lineage>
        <taxon>Eukaryota</taxon>
        <taxon>Metazoa</taxon>
        <taxon>Chordata</taxon>
        <taxon>Craniata</taxon>
        <taxon>Vertebrata</taxon>
        <taxon>Euteleostomi</taxon>
        <taxon>Mammalia</taxon>
        <taxon>Eutheria</taxon>
        <taxon>Laurasiatheria</taxon>
        <taxon>Chiroptera</taxon>
        <taxon>Yangochiroptera</taxon>
        <taxon>Phyllostomidae</taxon>
        <taxon>Phyllostominae</taxon>
        <taxon>Phyllostomus</taxon>
    </lineage>
</organism>
<dbReference type="EMBL" id="JABVXQ010000008">
    <property type="protein sequence ID" value="KAF6094672.1"/>
    <property type="molecule type" value="Genomic_DNA"/>
</dbReference>
<dbReference type="AlphaFoldDB" id="A0A834DYB7"/>
<evidence type="ECO:0000256" key="1">
    <source>
        <dbReference type="SAM" id="MobiDB-lite"/>
    </source>
</evidence>
<gene>
    <name evidence="2" type="ORF">HJG60_011782</name>
</gene>
<dbReference type="Proteomes" id="UP000664940">
    <property type="component" value="Unassembled WGS sequence"/>
</dbReference>
<name>A0A834DYB7_9CHIR</name>
<reference evidence="2 3" key="1">
    <citation type="journal article" date="2020" name="Nature">
        <title>Six reference-quality genomes reveal evolution of bat adaptations.</title>
        <authorList>
            <person name="Jebb D."/>
            <person name="Huang Z."/>
            <person name="Pippel M."/>
            <person name="Hughes G.M."/>
            <person name="Lavrichenko K."/>
            <person name="Devanna P."/>
            <person name="Winkler S."/>
            <person name="Jermiin L.S."/>
            <person name="Skirmuntt E.C."/>
            <person name="Katzourakis A."/>
            <person name="Burkitt-Gray L."/>
            <person name="Ray D.A."/>
            <person name="Sullivan K.A.M."/>
            <person name="Roscito J.G."/>
            <person name="Kirilenko B.M."/>
            <person name="Davalos L.M."/>
            <person name="Corthals A.P."/>
            <person name="Power M.L."/>
            <person name="Jones G."/>
            <person name="Ransome R.D."/>
            <person name="Dechmann D.K.N."/>
            <person name="Locatelli A.G."/>
            <person name="Puechmaille S.J."/>
            <person name="Fedrigo O."/>
            <person name="Jarvis E.D."/>
            <person name="Hiller M."/>
            <person name="Vernes S.C."/>
            <person name="Myers E.W."/>
            <person name="Teeling E.C."/>
        </authorList>
    </citation>
    <scope>NUCLEOTIDE SEQUENCE [LARGE SCALE GENOMIC DNA]</scope>
    <source>
        <strain evidence="2">Bat1K_MPI-CBG_1</strain>
    </source>
</reference>